<gene>
    <name evidence="1" type="ORF">J2Z56_000052</name>
    <name evidence="2" type="ORF">J2Z57_000718</name>
</gene>
<sequence length="253" mass="28414">MQNISILGCGWLGLPLAETLIDKHYNVKGSTTQTEKLPVLDAVGIDAFLVNITSESINTEFLNADILIILITSKDHEAFKRLIKFIEISSIKKVIFISSTSVYPNTNAVVTESSPNSDSPLVGIEELFRQNTAFETTIIRFGGLFGYQRKPGNFIRAHNTIPNPEGFINLIHQDDCIQILIGIIEKNIWNQTFNACADSHPKRADFYTKEMAKVGRLHPILDPDSDNVYKIVSPKKLISALNYTFKYSNLMDY</sequence>
<organism evidence="1 3">
    <name type="scientific">Formosa algae</name>
    <dbReference type="NCBI Taxonomy" id="225843"/>
    <lineage>
        <taxon>Bacteria</taxon>
        <taxon>Pseudomonadati</taxon>
        <taxon>Bacteroidota</taxon>
        <taxon>Flavobacteriia</taxon>
        <taxon>Flavobacteriales</taxon>
        <taxon>Flavobacteriaceae</taxon>
        <taxon>Formosa</taxon>
    </lineage>
</organism>
<dbReference type="PANTHER" id="PTHR48079:SF6">
    <property type="entry name" value="NAD(P)-BINDING DOMAIN-CONTAINING PROTEIN-RELATED"/>
    <property type="match status" value="1"/>
</dbReference>
<proteinExistence type="predicted"/>
<dbReference type="GO" id="GO:0004029">
    <property type="term" value="F:aldehyde dehydrogenase (NAD+) activity"/>
    <property type="evidence" value="ECO:0007669"/>
    <property type="project" value="TreeGrafter"/>
</dbReference>
<dbReference type="RefSeq" id="WP_057781237.1">
    <property type="nucleotide sequence ID" value="NZ_JAGGJQ010000001.1"/>
</dbReference>
<evidence type="ECO:0000313" key="4">
    <source>
        <dbReference type="Proteomes" id="UP001231587"/>
    </source>
</evidence>
<accession>A0A9X1C7W5</accession>
<dbReference type="InterPro" id="IPR051783">
    <property type="entry name" value="NAD(P)-dependent_oxidoreduct"/>
</dbReference>
<dbReference type="Gene3D" id="3.40.50.720">
    <property type="entry name" value="NAD(P)-binding Rossmann-like Domain"/>
    <property type="match status" value="1"/>
</dbReference>
<dbReference type="Proteomes" id="UP001138672">
    <property type="component" value="Unassembled WGS sequence"/>
</dbReference>
<dbReference type="GO" id="GO:0005737">
    <property type="term" value="C:cytoplasm"/>
    <property type="evidence" value="ECO:0007669"/>
    <property type="project" value="TreeGrafter"/>
</dbReference>
<comment type="caution">
    <text evidence="1">The sequence shown here is derived from an EMBL/GenBank/DDBJ whole genome shotgun (WGS) entry which is preliminary data.</text>
</comment>
<dbReference type="OrthoDB" id="751203at2"/>
<name>A0A9X1C7W5_9FLAO</name>
<protein>
    <submittedName>
        <fullName evidence="1">Nucleoside-diphosphate-sugar epimerase</fullName>
    </submittedName>
</protein>
<evidence type="ECO:0000313" key="1">
    <source>
        <dbReference type="EMBL" id="MBP1838156.1"/>
    </source>
</evidence>
<dbReference type="AlphaFoldDB" id="A0A9X1C7W5"/>
<dbReference type="SUPFAM" id="SSF51735">
    <property type="entry name" value="NAD(P)-binding Rossmann-fold domains"/>
    <property type="match status" value="1"/>
</dbReference>
<evidence type="ECO:0000313" key="2">
    <source>
        <dbReference type="EMBL" id="MDQ0334291.1"/>
    </source>
</evidence>
<evidence type="ECO:0000313" key="3">
    <source>
        <dbReference type="Proteomes" id="UP001138672"/>
    </source>
</evidence>
<keyword evidence="4" id="KW-1185">Reference proteome</keyword>
<dbReference type="EMBL" id="JAGGJQ010000001">
    <property type="protein sequence ID" value="MBP1838156.1"/>
    <property type="molecule type" value="Genomic_DNA"/>
</dbReference>
<dbReference type="Proteomes" id="UP001231587">
    <property type="component" value="Unassembled WGS sequence"/>
</dbReference>
<dbReference type="PANTHER" id="PTHR48079">
    <property type="entry name" value="PROTEIN YEEZ"/>
    <property type="match status" value="1"/>
</dbReference>
<dbReference type="InterPro" id="IPR036291">
    <property type="entry name" value="NAD(P)-bd_dom_sf"/>
</dbReference>
<dbReference type="EMBL" id="JAUSUU010000002">
    <property type="protein sequence ID" value="MDQ0334291.1"/>
    <property type="molecule type" value="Genomic_DNA"/>
</dbReference>
<reference evidence="1" key="1">
    <citation type="submission" date="2021-03" db="EMBL/GenBank/DDBJ databases">
        <title>Genomic Encyclopedia of Type Strains, Phase IV (KMG-IV): sequencing the most valuable type-strain genomes for metagenomic binning, comparative biology and taxonomic classification.</title>
        <authorList>
            <person name="Goeker M."/>
        </authorList>
    </citation>
    <scope>NUCLEOTIDE SEQUENCE</scope>
    <source>
        <strain evidence="1">DSM 15523</strain>
        <strain evidence="2 4">DSM 16476</strain>
    </source>
</reference>